<evidence type="ECO:0008006" key="4">
    <source>
        <dbReference type="Google" id="ProtNLM"/>
    </source>
</evidence>
<evidence type="ECO:0000256" key="1">
    <source>
        <dbReference type="SAM" id="MobiDB-lite"/>
    </source>
</evidence>
<dbReference type="OrthoDB" id="7211084at2"/>
<organism evidence="2 3">
    <name type="scientific">Acetobacter syzygii</name>
    <dbReference type="NCBI Taxonomy" id="146476"/>
    <lineage>
        <taxon>Bacteria</taxon>
        <taxon>Pseudomonadati</taxon>
        <taxon>Pseudomonadota</taxon>
        <taxon>Alphaproteobacteria</taxon>
        <taxon>Acetobacterales</taxon>
        <taxon>Acetobacteraceae</taxon>
        <taxon>Acetobacter</taxon>
    </lineage>
</organism>
<dbReference type="STRING" id="1231343.Absy_008_172"/>
<gene>
    <name evidence="2" type="ORF">B9K05_08810</name>
</gene>
<protein>
    <recommendedName>
        <fullName evidence="4">DUF1376 domain-containing protein</fullName>
    </recommendedName>
</protein>
<feature type="compositionally biased region" description="Low complexity" evidence="1">
    <location>
        <begin position="249"/>
        <end position="262"/>
    </location>
</feature>
<dbReference type="Proteomes" id="UP000216033">
    <property type="component" value="Unassembled WGS sequence"/>
</dbReference>
<dbReference type="RefSeq" id="WP_095351491.1">
    <property type="nucleotide sequence ID" value="NZ_NDFO01000008.1"/>
</dbReference>
<dbReference type="InterPro" id="IPR010781">
    <property type="entry name" value="DUF1376"/>
</dbReference>
<proteinExistence type="predicted"/>
<comment type="caution">
    <text evidence="2">The sequence shown here is derived from an EMBL/GenBank/DDBJ whole genome shotgun (WGS) entry which is preliminary data.</text>
</comment>
<dbReference type="EMBL" id="NDFP01000008">
    <property type="protein sequence ID" value="PAL24786.1"/>
    <property type="molecule type" value="Genomic_DNA"/>
</dbReference>
<reference evidence="2 3" key="1">
    <citation type="submission" date="2017-04" db="EMBL/GenBank/DDBJ databases">
        <title>Kefir bacterial isolates.</title>
        <authorList>
            <person name="Kim Y."/>
            <person name="Blasche S."/>
            <person name="Patil K.R."/>
        </authorList>
    </citation>
    <scope>NUCLEOTIDE SEQUENCE [LARGE SCALE GENOMIC DNA]</scope>
    <source>
        <strain evidence="2 3">KR-2</strain>
    </source>
</reference>
<dbReference type="Pfam" id="PF07120">
    <property type="entry name" value="DUF1376"/>
    <property type="match status" value="1"/>
</dbReference>
<evidence type="ECO:0000313" key="2">
    <source>
        <dbReference type="EMBL" id="PAL24786.1"/>
    </source>
</evidence>
<sequence>MNNAHTSLPDAAQEPYGALPPPLTPPQSDLRGLPFMPLDTCRLLDSDLFALSTGDGFKCAVALWCKAWQQVPAGSLPHNDRVLAHLSGAGGRWAALRPVALHGWLVCSDGRLYHPVIAEKANQAWKARLAQRARAARRWGRAPEADDQPAAGQATPCHGIASAHARERERETHSLRSRQEECSPFVRKSATRGKGQPRAGRGVGRAPHPLEEQAARLLQRTAGLAPGGAANTHAAEGGGAAGSVQDYSQAQAPQAPQAIQAGAKGGGEEA</sequence>
<feature type="compositionally biased region" description="Basic and acidic residues" evidence="1">
    <location>
        <begin position="164"/>
        <end position="181"/>
    </location>
</feature>
<feature type="region of interest" description="Disordered" evidence="1">
    <location>
        <begin position="1"/>
        <end position="23"/>
    </location>
</feature>
<keyword evidence="3" id="KW-1185">Reference proteome</keyword>
<name>A0A270BKX8_9PROT</name>
<feature type="region of interest" description="Disordered" evidence="1">
    <location>
        <begin position="221"/>
        <end position="270"/>
    </location>
</feature>
<evidence type="ECO:0000313" key="3">
    <source>
        <dbReference type="Proteomes" id="UP000216033"/>
    </source>
</evidence>
<dbReference type="AlphaFoldDB" id="A0A270BKX8"/>
<accession>A0A270BKX8</accession>
<feature type="region of interest" description="Disordered" evidence="1">
    <location>
        <begin position="136"/>
        <end position="207"/>
    </location>
</feature>